<dbReference type="InterPro" id="IPR007446">
    <property type="entry name" value="PilP"/>
</dbReference>
<dbReference type="PROSITE" id="PS51257">
    <property type="entry name" value="PROKAR_LIPOPROTEIN"/>
    <property type="match status" value="1"/>
</dbReference>
<feature type="compositionally biased region" description="Basic and acidic residues" evidence="1">
    <location>
        <begin position="72"/>
        <end position="91"/>
    </location>
</feature>
<protein>
    <submittedName>
        <fullName evidence="3">Pilus assembly protein PilP</fullName>
    </submittedName>
</protein>
<feature type="chain" id="PRO_5045829699" evidence="2">
    <location>
        <begin position="20"/>
        <end position="175"/>
    </location>
</feature>
<dbReference type="PIRSF" id="PIRSF016481">
    <property type="entry name" value="Pilus_assembly_PilP"/>
    <property type="match status" value="1"/>
</dbReference>
<dbReference type="EMBL" id="BAABLD010000007">
    <property type="protein sequence ID" value="GAA5162309.1"/>
    <property type="molecule type" value="Genomic_DNA"/>
</dbReference>
<evidence type="ECO:0000256" key="2">
    <source>
        <dbReference type="SAM" id="SignalP"/>
    </source>
</evidence>
<dbReference type="RefSeq" id="WP_345532048.1">
    <property type="nucleotide sequence ID" value="NZ_BAABLD010000007.1"/>
</dbReference>
<evidence type="ECO:0000256" key="1">
    <source>
        <dbReference type="SAM" id="MobiDB-lite"/>
    </source>
</evidence>
<evidence type="ECO:0000313" key="4">
    <source>
        <dbReference type="Proteomes" id="UP001500547"/>
    </source>
</evidence>
<keyword evidence="2" id="KW-0732">Signal</keyword>
<sequence>MSARLLMILSLGGLCAVLAGCGGDEHQDIKNWMASEQATMRGRVPPLPQMKTFPVVDFDAAQVTDPFQASKLDPDKRQSNRPDTNRRREPLEAYPLESLKLVGMMVSKDGRPIALVQADRTVHQIRVGNYIGQNFGLVTKISETELSLKELIEDSNGDWVERMSAMQMQEQEVKR</sequence>
<gene>
    <name evidence="3" type="ORF">GCM10025770_12800</name>
</gene>
<feature type="signal peptide" evidence="2">
    <location>
        <begin position="1"/>
        <end position="19"/>
    </location>
</feature>
<dbReference type="Proteomes" id="UP001500547">
    <property type="component" value="Unassembled WGS sequence"/>
</dbReference>
<keyword evidence="4" id="KW-1185">Reference proteome</keyword>
<organism evidence="3 4">
    <name type="scientific">Viridibacterium curvum</name>
    <dbReference type="NCBI Taxonomy" id="1101404"/>
    <lineage>
        <taxon>Bacteria</taxon>
        <taxon>Pseudomonadati</taxon>
        <taxon>Pseudomonadota</taxon>
        <taxon>Betaproteobacteria</taxon>
        <taxon>Rhodocyclales</taxon>
        <taxon>Rhodocyclaceae</taxon>
        <taxon>Viridibacterium</taxon>
    </lineage>
</organism>
<feature type="region of interest" description="Disordered" evidence="1">
    <location>
        <begin position="67"/>
        <end position="92"/>
    </location>
</feature>
<comment type="caution">
    <text evidence="3">The sequence shown here is derived from an EMBL/GenBank/DDBJ whole genome shotgun (WGS) entry which is preliminary data.</text>
</comment>
<name>A0ABP9QI23_9RHOO</name>
<evidence type="ECO:0000313" key="3">
    <source>
        <dbReference type="EMBL" id="GAA5162309.1"/>
    </source>
</evidence>
<dbReference type="Pfam" id="PF04351">
    <property type="entry name" value="PilP"/>
    <property type="match status" value="1"/>
</dbReference>
<proteinExistence type="predicted"/>
<reference evidence="4" key="1">
    <citation type="journal article" date="2019" name="Int. J. Syst. Evol. Microbiol.">
        <title>The Global Catalogue of Microorganisms (GCM) 10K type strain sequencing project: providing services to taxonomists for standard genome sequencing and annotation.</title>
        <authorList>
            <consortium name="The Broad Institute Genomics Platform"/>
            <consortium name="The Broad Institute Genome Sequencing Center for Infectious Disease"/>
            <person name="Wu L."/>
            <person name="Ma J."/>
        </authorList>
    </citation>
    <scope>NUCLEOTIDE SEQUENCE [LARGE SCALE GENOMIC DNA]</scope>
    <source>
        <strain evidence="4">JCM 18715</strain>
    </source>
</reference>
<accession>A0ABP9QI23</accession>
<dbReference type="Gene3D" id="2.30.30.830">
    <property type="match status" value="1"/>
</dbReference>